<dbReference type="InterPro" id="IPR036388">
    <property type="entry name" value="WH-like_DNA-bd_sf"/>
</dbReference>
<reference evidence="2" key="1">
    <citation type="journal article" date="2020" name="mSystems">
        <title>Genome- and Community-Level Interaction Insights into Carbon Utilization and Element Cycling Functions of Hydrothermarchaeota in Hydrothermal Sediment.</title>
        <authorList>
            <person name="Zhou Z."/>
            <person name="Liu Y."/>
            <person name="Xu W."/>
            <person name="Pan J."/>
            <person name="Luo Z.H."/>
            <person name="Li M."/>
        </authorList>
    </citation>
    <scope>NUCLEOTIDE SEQUENCE [LARGE SCALE GENOMIC DNA]</scope>
    <source>
        <strain evidence="2">SpSt-12</strain>
    </source>
</reference>
<evidence type="ECO:0000313" key="2">
    <source>
        <dbReference type="EMBL" id="HET21143.1"/>
    </source>
</evidence>
<proteinExistence type="predicted"/>
<dbReference type="GO" id="GO:0003700">
    <property type="term" value="F:DNA-binding transcription factor activity"/>
    <property type="evidence" value="ECO:0007669"/>
    <property type="project" value="InterPro"/>
</dbReference>
<dbReference type="SUPFAM" id="SSF46785">
    <property type="entry name" value="Winged helix' DNA-binding domain"/>
    <property type="match status" value="1"/>
</dbReference>
<dbReference type="EMBL" id="DSCQ01000040">
    <property type="protein sequence ID" value="HET21143.1"/>
    <property type="molecule type" value="Genomic_DNA"/>
</dbReference>
<sequence length="104" mass="11963">MLTVLVSEVTEAARNSYSTGDLLRIIGRRGMTDILYCLESEPKRFSQIMFETRLNPSILDRHLKVLIKLGLVVKEDNLYRLTESGTKVIESIEELTHVLRKVEE</sequence>
<feature type="domain" description="HTH arsR-type" evidence="1">
    <location>
        <begin position="33"/>
        <end position="72"/>
    </location>
</feature>
<dbReference type="CDD" id="cd00090">
    <property type="entry name" value="HTH_ARSR"/>
    <property type="match status" value="1"/>
</dbReference>
<dbReference type="InterPro" id="IPR001845">
    <property type="entry name" value="HTH_ArsR_DNA-bd_dom"/>
</dbReference>
<comment type="caution">
    <text evidence="2">The sequence shown here is derived from an EMBL/GenBank/DDBJ whole genome shotgun (WGS) entry which is preliminary data.</text>
</comment>
<organism evidence="2">
    <name type="scientific">Archaeoglobus fulgidus</name>
    <dbReference type="NCBI Taxonomy" id="2234"/>
    <lineage>
        <taxon>Archaea</taxon>
        <taxon>Methanobacteriati</taxon>
        <taxon>Methanobacteriota</taxon>
        <taxon>Archaeoglobi</taxon>
        <taxon>Archaeoglobales</taxon>
        <taxon>Archaeoglobaceae</taxon>
        <taxon>Archaeoglobus</taxon>
    </lineage>
</organism>
<evidence type="ECO:0000259" key="1">
    <source>
        <dbReference type="Pfam" id="PF01022"/>
    </source>
</evidence>
<accession>A0A7C2SE11</accession>
<name>A0A7C2SE11_ARCFL</name>
<protein>
    <submittedName>
        <fullName evidence="2">Transcriptional regulator</fullName>
    </submittedName>
</protein>
<dbReference type="InterPro" id="IPR011991">
    <property type="entry name" value="ArsR-like_HTH"/>
</dbReference>
<dbReference type="InterPro" id="IPR036390">
    <property type="entry name" value="WH_DNA-bd_sf"/>
</dbReference>
<dbReference type="AlphaFoldDB" id="A0A7C2SE11"/>
<dbReference type="Pfam" id="PF01022">
    <property type="entry name" value="HTH_5"/>
    <property type="match status" value="1"/>
</dbReference>
<gene>
    <name evidence="2" type="ORF">ENN70_03405</name>
</gene>
<dbReference type="Gene3D" id="1.10.10.10">
    <property type="entry name" value="Winged helix-like DNA-binding domain superfamily/Winged helix DNA-binding domain"/>
    <property type="match status" value="1"/>
</dbReference>